<feature type="chain" id="PRO_5030908442" description="Peptidase S1 domain-containing protein" evidence="6">
    <location>
        <begin position="33"/>
        <end position="403"/>
    </location>
</feature>
<dbReference type="PANTHER" id="PTHR24258">
    <property type="entry name" value="SERINE PROTEASE-RELATED"/>
    <property type="match status" value="1"/>
</dbReference>
<reference evidence="8" key="1">
    <citation type="submission" date="2020-11" db="EMBL/GenBank/DDBJ databases">
        <authorList>
            <person name="Tran Van P."/>
        </authorList>
    </citation>
    <scope>NUCLEOTIDE SEQUENCE</scope>
</reference>
<feature type="compositionally biased region" description="Low complexity" evidence="5">
    <location>
        <begin position="50"/>
        <end position="61"/>
    </location>
</feature>
<feature type="domain" description="Peptidase S1" evidence="7">
    <location>
        <begin position="177"/>
        <end position="377"/>
    </location>
</feature>
<evidence type="ECO:0000256" key="3">
    <source>
        <dbReference type="ARBA" id="ARBA00023180"/>
    </source>
</evidence>
<evidence type="ECO:0000256" key="5">
    <source>
        <dbReference type="SAM" id="MobiDB-lite"/>
    </source>
</evidence>
<gene>
    <name evidence="8" type="ORF">TDIB3V08_LOCUS6965</name>
</gene>
<dbReference type="InterPro" id="IPR018114">
    <property type="entry name" value="TRYPSIN_HIS"/>
</dbReference>
<dbReference type="Pfam" id="PF00089">
    <property type="entry name" value="Trypsin"/>
    <property type="match status" value="1"/>
</dbReference>
<dbReference type="SUPFAM" id="SSF50494">
    <property type="entry name" value="Trypsin-like serine proteases"/>
    <property type="match status" value="1"/>
</dbReference>
<accession>A0A7R8Z8T0</accession>
<dbReference type="PANTHER" id="PTHR24258:SF129">
    <property type="entry name" value="LP15124P-RELATED"/>
    <property type="match status" value="1"/>
</dbReference>
<evidence type="ECO:0000256" key="6">
    <source>
        <dbReference type="SAM" id="SignalP"/>
    </source>
</evidence>
<protein>
    <recommendedName>
        <fullName evidence="7">Peptidase S1 domain-containing protein</fullName>
    </recommendedName>
</protein>
<keyword evidence="2" id="KW-1015">Disulfide bond</keyword>
<dbReference type="Gene3D" id="2.40.10.10">
    <property type="entry name" value="Trypsin-like serine proteases"/>
    <property type="match status" value="2"/>
</dbReference>
<evidence type="ECO:0000256" key="1">
    <source>
        <dbReference type="ARBA" id="ARBA00022729"/>
    </source>
</evidence>
<evidence type="ECO:0000313" key="8">
    <source>
        <dbReference type="EMBL" id="CAD7200753.1"/>
    </source>
</evidence>
<dbReference type="PROSITE" id="PS00134">
    <property type="entry name" value="TRYPSIN_HIS"/>
    <property type="match status" value="1"/>
</dbReference>
<dbReference type="PRINTS" id="PR00722">
    <property type="entry name" value="CHYMOTRYPSIN"/>
</dbReference>
<evidence type="ECO:0000256" key="2">
    <source>
        <dbReference type="ARBA" id="ARBA00023157"/>
    </source>
</evidence>
<proteinExistence type="inferred from homology"/>
<keyword evidence="1 6" id="KW-0732">Signal</keyword>
<keyword evidence="3" id="KW-0325">Glycoprotein</keyword>
<sequence length="403" mass="44223">MPLHSVVIDGEDRTMWMSSLLLIGLALGCSQAHPQGSDLSTLIDQLYPPSNGAKDSNNNAKDNAEEPTRIPSPVESSDNNPLMCQCVPYYLCQNNSIITDGVGLIDIRSGFQSPPSSTNQPCACPALTASGIKEGPCENYLDVCCQTPDRLTDPITPKPNTRTGCGYRNPEGIGFRITGHDDNEAQFGEFPWMVAILREEAVAGNDQKLNVYQCGGSLIHPQVVITAAHCVNGKNPSQLKIRAGEWDTQTKNELFTHQDRDVSKVIVHDKYYGGALYNDVALLVLSEPVVLGNNVEVVCLPKQGEVLDHSRCFASGWGKDVFGKEGRYQVILKKVELPIVPRNQCVDALRKTRLGPYFKLHESFICAGGEMGRDTCKVTELLVAQLFSSRLLNSWWPISLLGY</sequence>
<organism evidence="8">
    <name type="scientific">Timema douglasi</name>
    <name type="common">Walking stick</name>
    <dbReference type="NCBI Taxonomy" id="61478"/>
    <lineage>
        <taxon>Eukaryota</taxon>
        <taxon>Metazoa</taxon>
        <taxon>Ecdysozoa</taxon>
        <taxon>Arthropoda</taxon>
        <taxon>Hexapoda</taxon>
        <taxon>Insecta</taxon>
        <taxon>Pterygota</taxon>
        <taxon>Neoptera</taxon>
        <taxon>Polyneoptera</taxon>
        <taxon>Phasmatodea</taxon>
        <taxon>Timematodea</taxon>
        <taxon>Timematoidea</taxon>
        <taxon>Timematidae</taxon>
        <taxon>Timema</taxon>
    </lineage>
</organism>
<feature type="region of interest" description="Disordered" evidence="5">
    <location>
        <begin position="40"/>
        <end position="76"/>
    </location>
</feature>
<dbReference type="InterPro" id="IPR001314">
    <property type="entry name" value="Peptidase_S1A"/>
</dbReference>
<dbReference type="EMBL" id="OA567740">
    <property type="protein sequence ID" value="CAD7200753.1"/>
    <property type="molecule type" value="Genomic_DNA"/>
</dbReference>
<dbReference type="PROSITE" id="PS50240">
    <property type="entry name" value="TRYPSIN_DOM"/>
    <property type="match status" value="1"/>
</dbReference>
<dbReference type="AlphaFoldDB" id="A0A7R8Z8T0"/>
<name>A0A7R8Z8T0_TIMDO</name>
<dbReference type="GO" id="GO:0004252">
    <property type="term" value="F:serine-type endopeptidase activity"/>
    <property type="evidence" value="ECO:0007669"/>
    <property type="project" value="InterPro"/>
</dbReference>
<dbReference type="GO" id="GO:0006508">
    <property type="term" value="P:proteolysis"/>
    <property type="evidence" value="ECO:0007669"/>
    <property type="project" value="InterPro"/>
</dbReference>
<evidence type="ECO:0000256" key="4">
    <source>
        <dbReference type="ARBA" id="ARBA00024195"/>
    </source>
</evidence>
<dbReference type="InterPro" id="IPR001254">
    <property type="entry name" value="Trypsin_dom"/>
</dbReference>
<dbReference type="InterPro" id="IPR009003">
    <property type="entry name" value="Peptidase_S1_PA"/>
</dbReference>
<dbReference type="SMART" id="SM00020">
    <property type="entry name" value="Tryp_SPc"/>
    <property type="match status" value="1"/>
</dbReference>
<dbReference type="FunFam" id="2.40.10.10:FF:000028">
    <property type="entry name" value="Serine protease easter"/>
    <property type="match status" value="1"/>
</dbReference>
<evidence type="ECO:0000259" key="7">
    <source>
        <dbReference type="PROSITE" id="PS50240"/>
    </source>
</evidence>
<comment type="similarity">
    <text evidence="4">Belongs to the peptidase S1 family. CLIP subfamily.</text>
</comment>
<dbReference type="CDD" id="cd00190">
    <property type="entry name" value="Tryp_SPc"/>
    <property type="match status" value="1"/>
</dbReference>
<dbReference type="InterPro" id="IPR041515">
    <property type="entry name" value="PPAF-2-like_Clip"/>
</dbReference>
<dbReference type="InterPro" id="IPR043504">
    <property type="entry name" value="Peptidase_S1_PA_chymotrypsin"/>
</dbReference>
<feature type="signal peptide" evidence="6">
    <location>
        <begin position="1"/>
        <end position="32"/>
    </location>
</feature>
<dbReference type="Pfam" id="PF18322">
    <property type="entry name" value="CLIP_1"/>
    <property type="match status" value="1"/>
</dbReference>